<dbReference type="Proteomes" id="UP000179233">
    <property type="component" value="Unassembled WGS sequence"/>
</dbReference>
<organism evidence="2 3">
    <name type="scientific">Candidatus Chisholmbacteria bacterium RIFCSPHIGHO2_01_FULL_52_32</name>
    <dbReference type="NCBI Taxonomy" id="1797591"/>
    <lineage>
        <taxon>Bacteria</taxon>
        <taxon>Candidatus Chisholmiibacteriota</taxon>
    </lineage>
</organism>
<evidence type="ECO:0000256" key="1">
    <source>
        <dbReference type="SAM" id="Phobius"/>
    </source>
</evidence>
<dbReference type="EMBL" id="MHCJ01000003">
    <property type="protein sequence ID" value="OGY18814.1"/>
    <property type="molecule type" value="Genomic_DNA"/>
</dbReference>
<reference evidence="2 3" key="1">
    <citation type="journal article" date="2016" name="Nat. Commun.">
        <title>Thousands of microbial genomes shed light on interconnected biogeochemical processes in an aquifer system.</title>
        <authorList>
            <person name="Anantharaman K."/>
            <person name="Brown C.T."/>
            <person name="Hug L.A."/>
            <person name="Sharon I."/>
            <person name="Castelle C.J."/>
            <person name="Probst A.J."/>
            <person name="Thomas B.C."/>
            <person name="Singh A."/>
            <person name="Wilkins M.J."/>
            <person name="Karaoz U."/>
            <person name="Brodie E.L."/>
            <person name="Williams K.H."/>
            <person name="Hubbard S.S."/>
            <person name="Banfield J.F."/>
        </authorList>
    </citation>
    <scope>NUCLEOTIDE SEQUENCE [LARGE SCALE GENOMIC DNA]</scope>
</reference>
<dbReference type="Pfam" id="PF06182">
    <property type="entry name" value="ABC2_membrane_6"/>
    <property type="match status" value="1"/>
</dbReference>
<keyword evidence="1" id="KW-0472">Membrane</keyword>
<dbReference type="PANTHER" id="PTHR36832:SF1">
    <property type="entry name" value="SLR1174 PROTEIN"/>
    <property type="match status" value="1"/>
</dbReference>
<feature type="transmembrane region" description="Helical" evidence="1">
    <location>
        <begin position="144"/>
        <end position="172"/>
    </location>
</feature>
<protein>
    <recommendedName>
        <fullName evidence="4">ABC transporter permease</fullName>
    </recommendedName>
</protein>
<proteinExistence type="predicted"/>
<dbReference type="InterPro" id="IPR010390">
    <property type="entry name" value="ABC-2_transporter-like"/>
</dbReference>
<feature type="transmembrane region" description="Helical" evidence="1">
    <location>
        <begin position="238"/>
        <end position="256"/>
    </location>
</feature>
<sequence length="268" mass="30786">MRLKKYIAIAKISWMDSFVYRLNFIMWRVRSVLQLLAVYFLWVAIFKRGGTAFGYDQPMILTYILGTSILRSFVLGSRSVDAASEIAKGDLNNYLVKPVNYFANWLSRDLADKALNLIFVIGELIVLFYLLKPTVFIQNQPMQVLAFTIAGILAMLIYFFLSFLVSSVTFWYVEYSGWPLRFLSMVIIEFFSGGLFPLDILPPAAYNVVRLLPPAYFLFYPMQIYLGRLNAQQTAGTLAIMVVWVLILAELSQFVWRKGLKVYGAYGR</sequence>
<feature type="transmembrane region" description="Helical" evidence="1">
    <location>
        <begin position="114"/>
        <end position="132"/>
    </location>
</feature>
<name>A0A1G1VU21_9BACT</name>
<evidence type="ECO:0000313" key="2">
    <source>
        <dbReference type="EMBL" id="OGY18814.1"/>
    </source>
</evidence>
<evidence type="ECO:0008006" key="4">
    <source>
        <dbReference type="Google" id="ProtNLM"/>
    </source>
</evidence>
<dbReference type="PANTHER" id="PTHR36832">
    <property type="entry name" value="SLR1174 PROTEIN-RELATED"/>
    <property type="match status" value="1"/>
</dbReference>
<feature type="transmembrane region" description="Helical" evidence="1">
    <location>
        <begin position="178"/>
        <end position="196"/>
    </location>
</feature>
<accession>A0A1G1VU21</accession>
<dbReference type="AlphaFoldDB" id="A0A1G1VU21"/>
<keyword evidence="1" id="KW-1133">Transmembrane helix</keyword>
<gene>
    <name evidence="2" type="ORF">A2786_04950</name>
</gene>
<feature type="transmembrane region" description="Helical" evidence="1">
    <location>
        <begin position="208"/>
        <end position="226"/>
    </location>
</feature>
<evidence type="ECO:0000313" key="3">
    <source>
        <dbReference type="Proteomes" id="UP000179233"/>
    </source>
</evidence>
<keyword evidence="1" id="KW-0812">Transmembrane</keyword>
<comment type="caution">
    <text evidence="2">The sequence shown here is derived from an EMBL/GenBank/DDBJ whole genome shotgun (WGS) entry which is preliminary data.</text>
</comment>